<accession>A0ABR6ZLU9</accession>
<name>A0ABR6ZLU9_9BURK</name>
<dbReference type="EMBL" id="JACOGF010000002">
    <property type="protein sequence ID" value="MBC3916862.1"/>
    <property type="molecule type" value="Genomic_DNA"/>
</dbReference>
<sequence length="53" mass="5551">MQNQAISKMISLSATLNNDSDMQSQQAMRVLTNEEILAVAGGPEVDVESGNGG</sequence>
<dbReference type="RefSeq" id="WP_186946093.1">
    <property type="nucleotide sequence ID" value="NZ_JACOGF010000002.1"/>
</dbReference>
<comment type="caution">
    <text evidence="1">The sequence shown here is derived from an EMBL/GenBank/DDBJ whole genome shotgun (WGS) entry which is preliminary data.</text>
</comment>
<reference evidence="1 2" key="1">
    <citation type="submission" date="2020-08" db="EMBL/GenBank/DDBJ databases">
        <title>Novel species isolated from subtropical streams in China.</title>
        <authorList>
            <person name="Lu H."/>
        </authorList>
    </citation>
    <scope>NUCLEOTIDE SEQUENCE [LARGE SCALE GENOMIC DNA]</scope>
    <source>
        <strain evidence="1 2">CY18W</strain>
    </source>
</reference>
<gene>
    <name evidence="1" type="ORF">H8L32_05185</name>
</gene>
<protein>
    <recommendedName>
        <fullName evidence="3">Bacteriocin-type signal sequence-containing protein</fullName>
    </recommendedName>
</protein>
<evidence type="ECO:0000313" key="2">
    <source>
        <dbReference type="Proteomes" id="UP000650424"/>
    </source>
</evidence>
<dbReference type="Proteomes" id="UP000650424">
    <property type="component" value="Unassembled WGS sequence"/>
</dbReference>
<organism evidence="1 2">
    <name type="scientific">Undibacterium hunanense</name>
    <dbReference type="NCBI Taxonomy" id="2762292"/>
    <lineage>
        <taxon>Bacteria</taxon>
        <taxon>Pseudomonadati</taxon>
        <taxon>Pseudomonadota</taxon>
        <taxon>Betaproteobacteria</taxon>
        <taxon>Burkholderiales</taxon>
        <taxon>Oxalobacteraceae</taxon>
        <taxon>Undibacterium</taxon>
    </lineage>
</organism>
<evidence type="ECO:0008006" key="3">
    <source>
        <dbReference type="Google" id="ProtNLM"/>
    </source>
</evidence>
<proteinExistence type="predicted"/>
<keyword evidence="2" id="KW-1185">Reference proteome</keyword>
<evidence type="ECO:0000313" key="1">
    <source>
        <dbReference type="EMBL" id="MBC3916862.1"/>
    </source>
</evidence>